<protein>
    <recommendedName>
        <fullName evidence="1">Reverse transcriptase zinc-binding domain-containing protein</fullName>
    </recommendedName>
</protein>
<dbReference type="AlphaFoldDB" id="A0AAE0E7M9"/>
<evidence type="ECO:0000313" key="3">
    <source>
        <dbReference type="Proteomes" id="UP001281410"/>
    </source>
</evidence>
<dbReference type="InterPro" id="IPR012337">
    <property type="entry name" value="RNaseH-like_sf"/>
</dbReference>
<feature type="domain" description="Reverse transcriptase zinc-binding" evidence="1">
    <location>
        <begin position="140"/>
        <end position="209"/>
    </location>
</feature>
<comment type="caution">
    <text evidence="2">The sequence shown here is derived from an EMBL/GenBank/DDBJ whole genome shotgun (WGS) entry which is preliminary data.</text>
</comment>
<dbReference type="InterPro" id="IPR044730">
    <property type="entry name" value="RNase_H-like_dom_plant"/>
</dbReference>
<sequence length="399" mass="46288">MAKEIEKIQRTFLWGDGTAKRKLHWVRWEGGWVEDKSLWKRLISAKYGVMYSLSWNWKEAPNLSAFVKAVRSLFKEGSDTYGILNEGLKIVIGNGERASFWIDLWKDVQDSMAWIHSPDGQLSVGSLRRCLEGDRGNFLDDSRVLWAGICPPKIEVFAWQVLKGKIMVYEVLNRYGFNSAQSMDCSLCHSEVESINHLFLHCHWTWGIWQKCMKMWEVSYYPNASVVDWFISWSTLCPISKHGKVWNSIFFAVIWTVWESRNWVIFKDKIIDMDQAFDMIKFRMVWWFQYLGRGSRESVTLLLQDIKERCVETHGTKKAAHEVWTTPLLGSLKFNVDGSVRGYPSMAGICGVLRNNNGKVLCIFSKWIGIQDSNTAEILAIRKDVACVFPTLIIRTRRL</sequence>
<dbReference type="PANTHER" id="PTHR33033">
    <property type="entry name" value="POLYNUCLEOTIDYL TRANSFERASE, RIBONUCLEASE H-LIKE SUPERFAMILY PROTEIN-RELATED"/>
    <property type="match status" value="1"/>
</dbReference>
<gene>
    <name evidence="2" type="ORF">Dsin_012123</name>
</gene>
<dbReference type="PANTHER" id="PTHR33033:SF118">
    <property type="entry name" value="OS02G0175302 PROTEIN"/>
    <property type="match status" value="1"/>
</dbReference>
<dbReference type="GO" id="GO:0003676">
    <property type="term" value="F:nucleic acid binding"/>
    <property type="evidence" value="ECO:0007669"/>
    <property type="project" value="InterPro"/>
</dbReference>
<evidence type="ECO:0000259" key="1">
    <source>
        <dbReference type="Pfam" id="PF13966"/>
    </source>
</evidence>
<dbReference type="InterPro" id="IPR026960">
    <property type="entry name" value="RVT-Znf"/>
</dbReference>
<dbReference type="Gene3D" id="3.30.420.10">
    <property type="entry name" value="Ribonuclease H-like superfamily/Ribonuclease H"/>
    <property type="match status" value="1"/>
</dbReference>
<dbReference type="InterPro" id="IPR036397">
    <property type="entry name" value="RNaseH_sf"/>
</dbReference>
<evidence type="ECO:0000313" key="2">
    <source>
        <dbReference type="EMBL" id="KAK3218153.1"/>
    </source>
</evidence>
<dbReference type="EMBL" id="JANJYJ010000004">
    <property type="protein sequence ID" value="KAK3218153.1"/>
    <property type="molecule type" value="Genomic_DNA"/>
</dbReference>
<name>A0AAE0E7M9_9ROSI</name>
<proteinExistence type="predicted"/>
<accession>A0AAE0E7M9</accession>
<dbReference type="Proteomes" id="UP001281410">
    <property type="component" value="Unassembled WGS sequence"/>
</dbReference>
<organism evidence="2 3">
    <name type="scientific">Dipteronia sinensis</name>
    <dbReference type="NCBI Taxonomy" id="43782"/>
    <lineage>
        <taxon>Eukaryota</taxon>
        <taxon>Viridiplantae</taxon>
        <taxon>Streptophyta</taxon>
        <taxon>Embryophyta</taxon>
        <taxon>Tracheophyta</taxon>
        <taxon>Spermatophyta</taxon>
        <taxon>Magnoliopsida</taxon>
        <taxon>eudicotyledons</taxon>
        <taxon>Gunneridae</taxon>
        <taxon>Pentapetalae</taxon>
        <taxon>rosids</taxon>
        <taxon>malvids</taxon>
        <taxon>Sapindales</taxon>
        <taxon>Sapindaceae</taxon>
        <taxon>Hippocastanoideae</taxon>
        <taxon>Acereae</taxon>
        <taxon>Dipteronia</taxon>
    </lineage>
</organism>
<reference evidence="2" key="1">
    <citation type="journal article" date="2023" name="Plant J.">
        <title>Genome sequences and population genomics provide insights into the demographic history, inbreeding, and mutation load of two 'living fossil' tree species of Dipteronia.</title>
        <authorList>
            <person name="Feng Y."/>
            <person name="Comes H.P."/>
            <person name="Chen J."/>
            <person name="Zhu S."/>
            <person name="Lu R."/>
            <person name="Zhang X."/>
            <person name="Li P."/>
            <person name="Qiu J."/>
            <person name="Olsen K.M."/>
            <person name="Qiu Y."/>
        </authorList>
    </citation>
    <scope>NUCLEOTIDE SEQUENCE</scope>
    <source>
        <strain evidence="2">NBL</strain>
    </source>
</reference>
<dbReference type="SUPFAM" id="SSF53098">
    <property type="entry name" value="Ribonuclease H-like"/>
    <property type="match status" value="1"/>
</dbReference>
<dbReference type="CDD" id="cd06222">
    <property type="entry name" value="RNase_H_like"/>
    <property type="match status" value="1"/>
</dbReference>
<keyword evidence="3" id="KW-1185">Reference proteome</keyword>
<dbReference type="Pfam" id="PF13966">
    <property type="entry name" value="zf-RVT"/>
    <property type="match status" value="1"/>
</dbReference>